<dbReference type="AlphaFoldDB" id="A0A930URA2"/>
<sequence>MMCRQWRKIKAQLEAVRSALYEANTPMYRMYDEIAQQHAMGRNVKSDRSEDQTLLYNGSEDEEIGEPDGRSTETDHWSDAIEQRLKEIEFEQTIDFNRPRRQAINARQVINEQINSNNDFVVVQYDNGQLSATEFTADENGYNETSNELFTTDVKGVNDFSSSTAISCC</sequence>
<evidence type="ECO:0000256" key="1">
    <source>
        <dbReference type="SAM" id="MobiDB-lite"/>
    </source>
</evidence>
<protein>
    <submittedName>
        <fullName evidence="2">Uncharacterized protein</fullName>
    </submittedName>
</protein>
<feature type="region of interest" description="Disordered" evidence="1">
    <location>
        <begin position="56"/>
        <end position="76"/>
    </location>
</feature>
<proteinExistence type="predicted"/>
<name>A0A930URA2_9PAST</name>
<dbReference type="EMBL" id="JADION010000012">
    <property type="protein sequence ID" value="MBF4102522.1"/>
    <property type="molecule type" value="Genomic_DNA"/>
</dbReference>
<accession>A0A930URA2</accession>
<organism evidence="2">
    <name type="scientific">Gallibacterium anatis</name>
    <dbReference type="NCBI Taxonomy" id="750"/>
    <lineage>
        <taxon>Bacteria</taxon>
        <taxon>Pseudomonadati</taxon>
        <taxon>Pseudomonadota</taxon>
        <taxon>Gammaproteobacteria</taxon>
        <taxon>Pasteurellales</taxon>
        <taxon>Pasteurellaceae</taxon>
        <taxon>Gallibacterium</taxon>
    </lineage>
</organism>
<reference evidence="2" key="1">
    <citation type="submission" date="2020-11" db="EMBL/GenBank/DDBJ databases">
        <title>Gallibacterium anatis 1637, full genome, WGS.</title>
        <authorList>
            <person name="Laishevtcev A.I."/>
            <person name="Yakimova E.A."/>
            <person name="Petkovich D."/>
            <person name="Stepanova T.V."/>
            <person name="Kalendr R.S."/>
            <person name="Rubalsky E.O."/>
            <person name="Zulkarneev E.R."/>
            <person name="Aleshkin A.V."/>
        </authorList>
    </citation>
    <scope>NUCLEOTIDE SEQUENCE</scope>
    <source>
        <strain evidence="2">1637</strain>
    </source>
</reference>
<feature type="compositionally biased region" description="Basic and acidic residues" evidence="1">
    <location>
        <begin position="67"/>
        <end position="76"/>
    </location>
</feature>
<gene>
    <name evidence="2" type="ORF">INT80_05675</name>
</gene>
<evidence type="ECO:0000313" key="2">
    <source>
        <dbReference type="EMBL" id="MBF4102522.1"/>
    </source>
</evidence>
<comment type="caution">
    <text evidence="2">The sequence shown here is derived from an EMBL/GenBank/DDBJ whole genome shotgun (WGS) entry which is preliminary data.</text>
</comment>